<organism evidence="1 2">
    <name type="scientific">Streblomastix strix</name>
    <dbReference type="NCBI Taxonomy" id="222440"/>
    <lineage>
        <taxon>Eukaryota</taxon>
        <taxon>Metamonada</taxon>
        <taxon>Preaxostyla</taxon>
        <taxon>Oxymonadida</taxon>
        <taxon>Streblomastigidae</taxon>
        <taxon>Streblomastix</taxon>
    </lineage>
</organism>
<dbReference type="Proteomes" id="UP000324800">
    <property type="component" value="Unassembled WGS sequence"/>
</dbReference>
<protein>
    <submittedName>
        <fullName evidence="1">Uncharacterized protein</fullName>
    </submittedName>
</protein>
<proteinExistence type="predicted"/>
<reference evidence="1 2" key="1">
    <citation type="submission" date="2019-03" db="EMBL/GenBank/DDBJ databases">
        <title>Single cell metagenomics reveals metabolic interactions within the superorganism composed of flagellate Streblomastix strix and complex community of Bacteroidetes bacteria on its surface.</title>
        <authorList>
            <person name="Treitli S.C."/>
            <person name="Kolisko M."/>
            <person name="Husnik F."/>
            <person name="Keeling P."/>
            <person name="Hampl V."/>
        </authorList>
    </citation>
    <scope>NUCLEOTIDE SEQUENCE [LARGE SCALE GENOMIC DNA]</scope>
    <source>
        <strain evidence="1">ST1C</strain>
    </source>
</reference>
<sequence>MIQIPKLLKSLVALSRFRLGTHLREEIDLQRLEVRSRSQRCLSGIRYNGDKQVQTDLVTQGYGRVMFITICAAGGQGEEQDVEIWNGLEYITDFLRELHESKTQQPSFQPLPLLIRKTDEQM</sequence>
<dbReference type="EMBL" id="SNRW01031359">
    <property type="protein sequence ID" value="KAA6357470.1"/>
    <property type="molecule type" value="Genomic_DNA"/>
</dbReference>
<feature type="non-terminal residue" evidence="1">
    <location>
        <position position="122"/>
    </location>
</feature>
<evidence type="ECO:0000313" key="2">
    <source>
        <dbReference type="Proteomes" id="UP000324800"/>
    </source>
</evidence>
<comment type="caution">
    <text evidence="1">The sequence shown here is derived from an EMBL/GenBank/DDBJ whole genome shotgun (WGS) entry which is preliminary data.</text>
</comment>
<evidence type="ECO:0000313" key="1">
    <source>
        <dbReference type="EMBL" id="KAA6357470.1"/>
    </source>
</evidence>
<gene>
    <name evidence="1" type="ORF">EZS28_047003</name>
</gene>
<accession>A0A5J4TI99</accession>
<dbReference type="AlphaFoldDB" id="A0A5J4TI99"/>
<name>A0A5J4TI99_9EUKA</name>